<organism evidence="3">
    <name type="scientific">Onchocerca flexuosa</name>
    <dbReference type="NCBI Taxonomy" id="387005"/>
    <lineage>
        <taxon>Eukaryota</taxon>
        <taxon>Metazoa</taxon>
        <taxon>Ecdysozoa</taxon>
        <taxon>Nematoda</taxon>
        <taxon>Chromadorea</taxon>
        <taxon>Rhabditida</taxon>
        <taxon>Spirurina</taxon>
        <taxon>Spiruromorpha</taxon>
        <taxon>Filarioidea</taxon>
        <taxon>Onchocercidae</taxon>
        <taxon>Onchocerca</taxon>
    </lineage>
</organism>
<accession>A0A183I2Z1</accession>
<dbReference type="EMBL" id="UZAJ01040600">
    <property type="protein sequence ID" value="VDP15499.1"/>
    <property type="molecule type" value="Genomic_DNA"/>
</dbReference>
<proteinExistence type="predicted"/>
<gene>
    <name evidence="1" type="ORF">OFLC_LOCUS14103</name>
</gene>
<name>A0A183I2Z1_9BILA</name>
<dbReference type="WBParaSite" id="OFLC_0001411101-mRNA-1">
    <property type="protein sequence ID" value="OFLC_0001411101-mRNA-1"/>
    <property type="gene ID" value="OFLC_0001411101"/>
</dbReference>
<dbReference type="AlphaFoldDB" id="A0A183I2Z1"/>
<reference evidence="1 2" key="2">
    <citation type="submission" date="2018-11" db="EMBL/GenBank/DDBJ databases">
        <authorList>
            <consortium name="Pathogen Informatics"/>
        </authorList>
    </citation>
    <scope>NUCLEOTIDE SEQUENCE [LARGE SCALE GENOMIC DNA]</scope>
</reference>
<reference evidence="3" key="1">
    <citation type="submission" date="2016-06" db="UniProtKB">
        <authorList>
            <consortium name="WormBaseParasite"/>
        </authorList>
    </citation>
    <scope>IDENTIFICATION</scope>
</reference>
<evidence type="ECO:0000313" key="3">
    <source>
        <dbReference type="WBParaSite" id="OFLC_0001411101-mRNA-1"/>
    </source>
</evidence>
<evidence type="ECO:0000313" key="1">
    <source>
        <dbReference type="EMBL" id="VDP15499.1"/>
    </source>
</evidence>
<dbReference type="Proteomes" id="UP000267606">
    <property type="component" value="Unassembled WGS sequence"/>
</dbReference>
<evidence type="ECO:0000313" key="2">
    <source>
        <dbReference type="Proteomes" id="UP000267606"/>
    </source>
</evidence>
<keyword evidence="2" id="KW-1185">Reference proteome</keyword>
<sequence length="45" mass="5368">KTLRIIFGYFKAFNYKFLVIVIKKKEKLLKGQKIESNKTHCCLSF</sequence>
<protein>
    <submittedName>
        <fullName evidence="3">Transposase</fullName>
    </submittedName>
</protein>